<sequence>MSRPTPAPPAPPAPELCYRVEGMDCADCANKIEALVNRTPGASNPRVAFTTQVLRLNLDESVTPRESLEAKIRSLGYKPTLLVPEGTKSHTHPEEAAHHPDRGEARAQDGEHVHELEDKPWHATRQGREVITTGVLLVAALVFGFIEPQLSRWGYIAATLIGVWPLARKAWAGVRLGNPFGINTLVTIAAIGAVVIGEAPEAAVVVFLFAVGELLEGIAAGRARAGIKALAALAPKTAFLLEGEGEDIRTREVPASSLRVGQVVQVRPGGRVPADGTILSGFSALDDSPVTGESVPVSKGPGDRVFAGSINTDGVLTVRVDKDPSDNTIARIIHLVEEAQGSKAPTARFIDRFSRYYTPGVLAIATLIAVVPPLFLGGAWHEWLYKALALLLIGCPCALVLSVPAAITSAISAGARRGLLIKGGAVLETLARVRTVAFDKTGTLTEGRPRVTDVVALEGSEAELLGLAAAVEQGSSHPLAKAIVEKADEVGATLPPSSDQQAVQGKGAQAMVQGRTLVVGSPRYAAELAPLAAEVAGQIEAMELQGKTVVVLLNPPTPLGLIALRDEPRPDARKAVQALHRMGIQTVMLTGDNRRTAEAVARQLGIDTVIAEVLPEDKAAKVKELQAQGRKVAMVGDGINDAPALAWADVGIAMGGGTDVALETADAAVLRGSVRGVAELVRLSRDTMRVVAQNIAFALGLKAVFLATTLLGITGLWPAILADTGATALVTLNSLRLLRFR</sequence>
<dbReference type="Pfam" id="PF00702">
    <property type="entry name" value="Hydrolase"/>
    <property type="match status" value="1"/>
</dbReference>
<feature type="transmembrane region" description="Helical" evidence="14">
    <location>
        <begin position="179"/>
        <end position="196"/>
    </location>
</feature>
<keyword evidence="13 14" id="KW-0472">Membrane</keyword>
<dbReference type="InterPro" id="IPR051014">
    <property type="entry name" value="Cation_Transport_ATPase_IB"/>
</dbReference>
<feature type="transmembrane region" description="Helical" evidence="14">
    <location>
        <begin position="152"/>
        <end position="167"/>
    </location>
</feature>
<keyword evidence="6 14" id="KW-0812">Transmembrane</keyword>
<dbReference type="PROSITE" id="PS50846">
    <property type="entry name" value="HMA_2"/>
    <property type="match status" value="1"/>
</dbReference>
<evidence type="ECO:0000256" key="2">
    <source>
        <dbReference type="ARBA" id="ARBA00006024"/>
    </source>
</evidence>
<dbReference type="NCBIfam" id="TIGR01512">
    <property type="entry name" value="ATPase-IB2_Cd"/>
    <property type="match status" value="1"/>
</dbReference>
<feature type="transmembrane region" description="Helical" evidence="14">
    <location>
        <begin position="387"/>
        <end position="407"/>
    </location>
</feature>
<feature type="region of interest" description="Disordered" evidence="15">
    <location>
        <begin position="85"/>
        <end position="109"/>
    </location>
</feature>
<dbReference type="Pfam" id="PF00403">
    <property type="entry name" value="HMA"/>
    <property type="match status" value="1"/>
</dbReference>
<keyword evidence="12" id="KW-0406">Ion transport</keyword>
<dbReference type="CDD" id="cd07546">
    <property type="entry name" value="P-type_ATPase_Pb_Zn_Cd2-like"/>
    <property type="match status" value="1"/>
</dbReference>
<proteinExistence type="inferred from homology"/>
<evidence type="ECO:0000313" key="18">
    <source>
        <dbReference type="Proteomes" id="UP000266089"/>
    </source>
</evidence>
<feature type="transmembrane region" description="Helical" evidence="14">
    <location>
        <begin position="129"/>
        <end position="146"/>
    </location>
</feature>
<dbReference type="InterPro" id="IPR027256">
    <property type="entry name" value="P-typ_ATPase_IB"/>
</dbReference>
<evidence type="ECO:0000256" key="1">
    <source>
        <dbReference type="ARBA" id="ARBA00004651"/>
    </source>
</evidence>
<dbReference type="InterPro" id="IPR017969">
    <property type="entry name" value="Heavy-metal-associated_CS"/>
</dbReference>
<dbReference type="GO" id="GO:0005886">
    <property type="term" value="C:plasma membrane"/>
    <property type="evidence" value="ECO:0007669"/>
    <property type="project" value="UniProtKB-SubCell"/>
</dbReference>
<feature type="transmembrane region" description="Helical" evidence="14">
    <location>
        <begin position="356"/>
        <end position="375"/>
    </location>
</feature>
<dbReference type="GO" id="GO:0016887">
    <property type="term" value="F:ATP hydrolysis activity"/>
    <property type="evidence" value="ECO:0007669"/>
    <property type="project" value="InterPro"/>
</dbReference>
<evidence type="ECO:0000256" key="11">
    <source>
        <dbReference type="ARBA" id="ARBA00022989"/>
    </source>
</evidence>
<dbReference type="GO" id="GO:0046872">
    <property type="term" value="F:metal ion binding"/>
    <property type="evidence" value="ECO:0007669"/>
    <property type="project" value="UniProtKB-KW"/>
</dbReference>
<dbReference type="InterPro" id="IPR023214">
    <property type="entry name" value="HAD_sf"/>
</dbReference>
<evidence type="ECO:0000256" key="3">
    <source>
        <dbReference type="ARBA" id="ARBA00022448"/>
    </source>
</evidence>
<dbReference type="InterPro" id="IPR001757">
    <property type="entry name" value="P_typ_ATPase"/>
</dbReference>
<feature type="compositionally biased region" description="Basic and acidic residues" evidence="15">
    <location>
        <begin position="87"/>
        <end position="109"/>
    </location>
</feature>
<dbReference type="InterPro" id="IPR036412">
    <property type="entry name" value="HAD-like_sf"/>
</dbReference>
<comment type="similarity">
    <text evidence="2 14">Belongs to the cation transport ATPase (P-type) (TC 3.A.3) family. Type IB subfamily.</text>
</comment>
<comment type="caution">
    <text evidence="17">The sequence shown here is derived from an EMBL/GenBank/DDBJ whole genome shotgun (WGS) entry which is preliminary data.</text>
</comment>
<dbReference type="FunFam" id="3.40.50.1000:FF:000020">
    <property type="entry name" value="Probable cation-transporting P-type ATPase"/>
    <property type="match status" value="1"/>
</dbReference>
<dbReference type="InterPro" id="IPR018303">
    <property type="entry name" value="ATPase_P-typ_P_site"/>
</dbReference>
<evidence type="ECO:0000256" key="15">
    <source>
        <dbReference type="SAM" id="MobiDB-lite"/>
    </source>
</evidence>
<dbReference type="InterPro" id="IPR059000">
    <property type="entry name" value="ATPase_P-type_domA"/>
</dbReference>
<dbReference type="SFLD" id="SFLDG00002">
    <property type="entry name" value="C1.7:_P-type_atpase_like"/>
    <property type="match status" value="1"/>
</dbReference>
<name>A0A399E130_9DEIN</name>
<keyword evidence="5" id="KW-0597">Phosphoprotein</keyword>
<dbReference type="NCBIfam" id="TIGR01494">
    <property type="entry name" value="ATPase_P-type"/>
    <property type="match status" value="1"/>
</dbReference>
<dbReference type="FunFam" id="2.70.150.10:FF:000002">
    <property type="entry name" value="Copper-transporting ATPase 1, putative"/>
    <property type="match status" value="1"/>
</dbReference>
<dbReference type="EMBL" id="QWKX01000029">
    <property type="protein sequence ID" value="RIH77239.1"/>
    <property type="molecule type" value="Genomic_DNA"/>
</dbReference>
<dbReference type="PANTHER" id="PTHR48085:SF5">
    <property type="entry name" value="CADMIUM_ZINC-TRANSPORTING ATPASE HMA4-RELATED"/>
    <property type="match status" value="1"/>
</dbReference>
<evidence type="ECO:0000256" key="5">
    <source>
        <dbReference type="ARBA" id="ARBA00022553"/>
    </source>
</evidence>
<dbReference type="GO" id="GO:0019829">
    <property type="term" value="F:ATPase-coupled monoatomic cation transmembrane transporter activity"/>
    <property type="evidence" value="ECO:0007669"/>
    <property type="project" value="InterPro"/>
</dbReference>
<evidence type="ECO:0000256" key="12">
    <source>
        <dbReference type="ARBA" id="ARBA00023065"/>
    </source>
</evidence>
<dbReference type="GO" id="GO:0015086">
    <property type="term" value="F:cadmium ion transmembrane transporter activity"/>
    <property type="evidence" value="ECO:0007669"/>
    <property type="project" value="TreeGrafter"/>
</dbReference>
<dbReference type="EC" id="3.6.3.3" evidence="17"/>
<reference evidence="17 18" key="1">
    <citation type="submission" date="2018-08" db="EMBL/GenBank/DDBJ databases">
        <title>Meiothermus cateniformans JCM 15151 genome sequencing project.</title>
        <authorList>
            <person name="Da Costa M.S."/>
            <person name="Albuquerque L."/>
            <person name="Raposo P."/>
            <person name="Froufe H.J.C."/>
            <person name="Barroso C.S."/>
            <person name="Egas C."/>
        </authorList>
    </citation>
    <scope>NUCLEOTIDE SEQUENCE [LARGE SCALE GENOMIC DNA]</scope>
    <source>
        <strain evidence="17 18">JCM 15151</strain>
    </source>
</reference>
<feature type="transmembrane region" description="Helical" evidence="14">
    <location>
        <begin position="690"/>
        <end position="713"/>
    </location>
</feature>
<dbReference type="InterPro" id="IPR006121">
    <property type="entry name" value="HMA_dom"/>
</dbReference>
<dbReference type="PROSITE" id="PS01047">
    <property type="entry name" value="HMA_1"/>
    <property type="match status" value="1"/>
</dbReference>
<dbReference type="NCBIfam" id="TIGR01511">
    <property type="entry name" value="ATPase-IB1_Cu"/>
    <property type="match status" value="1"/>
</dbReference>
<dbReference type="InterPro" id="IPR044492">
    <property type="entry name" value="P_typ_ATPase_HD_dom"/>
</dbReference>
<evidence type="ECO:0000313" key="17">
    <source>
        <dbReference type="EMBL" id="RIH77239.1"/>
    </source>
</evidence>
<keyword evidence="10" id="KW-1278">Translocase</keyword>
<dbReference type="InterPro" id="IPR023299">
    <property type="entry name" value="ATPase_P-typ_cyto_dom_N"/>
</dbReference>
<keyword evidence="3" id="KW-0813">Transport</keyword>
<keyword evidence="4 14" id="KW-1003">Cell membrane</keyword>
<dbReference type="GO" id="GO:0005524">
    <property type="term" value="F:ATP binding"/>
    <property type="evidence" value="ECO:0007669"/>
    <property type="project" value="UniProtKB-UniRule"/>
</dbReference>
<dbReference type="SUPFAM" id="SSF55008">
    <property type="entry name" value="HMA, heavy metal-associated domain"/>
    <property type="match status" value="1"/>
</dbReference>
<feature type="transmembrane region" description="Helical" evidence="14">
    <location>
        <begin position="202"/>
        <end position="220"/>
    </location>
</feature>
<dbReference type="Gene3D" id="3.40.1110.10">
    <property type="entry name" value="Calcium-transporting ATPase, cytoplasmic domain N"/>
    <property type="match status" value="1"/>
</dbReference>
<keyword evidence="8 14" id="KW-0547">Nucleotide-binding</keyword>
<dbReference type="Gene3D" id="2.70.150.10">
    <property type="entry name" value="Calcium-transporting ATPase, cytoplasmic transduction domain A"/>
    <property type="match status" value="1"/>
</dbReference>
<dbReference type="InterPro" id="IPR008250">
    <property type="entry name" value="ATPase_P-typ_transduc_dom_A_sf"/>
</dbReference>
<dbReference type="InterPro" id="IPR023298">
    <property type="entry name" value="ATPase_P-typ_TM_dom_sf"/>
</dbReference>
<dbReference type="SUPFAM" id="SSF81653">
    <property type="entry name" value="Calcium ATPase, transduction domain A"/>
    <property type="match status" value="1"/>
</dbReference>
<keyword evidence="17" id="KW-0378">Hydrolase</keyword>
<dbReference type="InterPro" id="IPR036163">
    <property type="entry name" value="HMA_dom_sf"/>
</dbReference>
<dbReference type="SFLD" id="SFLDF00027">
    <property type="entry name" value="p-type_atpase"/>
    <property type="match status" value="1"/>
</dbReference>
<dbReference type="NCBIfam" id="TIGR01525">
    <property type="entry name" value="ATPase-IB_hvy"/>
    <property type="match status" value="1"/>
</dbReference>
<evidence type="ECO:0000256" key="4">
    <source>
        <dbReference type="ARBA" id="ARBA00022475"/>
    </source>
</evidence>
<dbReference type="PRINTS" id="PR00119">
    <property type="entry name" value="CATATPASE"/>
</dbReference>
<comment type="subcellular location">
    <subcellularLocation>
        <location evidence="1">Cell membrane</location>
        <topology evidence="1">Multi-pass membrane protein</topology>
    </subcellularLocation>
</comment>
<accession>A0A399E130</accession>
<protein>
    <submittedName>
        <fullName evidence="17">Lead, cadmium, zinc and mercury-transporting ATPase</fullName>
        <ecNumber evidence="17">3.6.3.3</ecNumber>
    </submittedName>
</protein>
<dbReference type="PRINTS" id="PR00941">
    <property type="entry name" value="CDATPASE"/>
</dbReference>
<dbReference type="PANTHER" id="PTHR48085">
    <property type="entry name" value="CADMIUM/ZINC-TRANSPORTING ATPASE HMA2-RELATED"/>
    <property type="match status" value="1"/>
</dbReference>
<evidence type="ECO:0000259" key="16">
    <source>
        <dbReference type="PROSITE" id="PS50846"/>
    </source>
</evidence>
<organism evidence="17 18">
    <name type="scientific">Meiothermus taiwanensis</name>
    <dbReference type="NCBI Taxonomy" id="172827"/>
    <lineage>
        <taxon>Bacteria</taxon>
        <taxon>Thermotogati</taxon>
        <taxon>Deinococcota</taxon>
        <taxon>Deinococci</taxon>
        <taxon>Thermales</taxon>
        <taxon>Thermaceae</taxon>
        <taxon>Meiothermus</taxon>
    </lineage>
</organism>
<dbReference type="PROSITE" id="PS00154">
    <property type="entry name" value="ATPASE_E1_E2"/>
    <property type="match status" value="1"/>
</dbReference>
<dbReference type="Pfam" id="PF00122">
    <property type="entry name" value="E1-E2_ATPase"/>
    <property type="match status" value="1"/>
</dbReference>
<dbReference type="SFLD" id="SFLDS00003">
    <property type="entry name" value="Haloacid_Dehalogenase"/>
    <property type="match status" value="1"/>
</dbReference>
<dbReference type="Proteomes" id="UP000266089">
    <property type="component" value="Unassembled WGS sequence"/>
</dbReference>
<keyword evidence="7 14" id="KW-0479">Metal-binding</keyword>
<evidence type="ECO:0000256" key="13">
    <source>
        <dbReference type="ARBA" id="ARBA00023136"/>
    </source>
</evidence>
<dbReference type="OrthoDB" id="23781at2"/>
<gene>
    <name evidence="17" type="primary">zntA</name>
    <name evidence="17" type="ORF">Mcate_01385</name>
</gene>
<evidence type="ECO:0000256" key="6">
    <source>
        <dbReference type="ARBA" id="ARBA00022692"/>
    </source>
</evidence>
<dbReference type="AlphaFoldDB" id="A0A399E130"/>
<keyword evidence="9 14" id="KW-0067">ATP-binding</keyword>
<evidence type="ECO:0000256" key="8">
    <source>
        <dbReference type="ARBA" id="ARBA00022741"/>
    </source>
</evidence>
<feature type="domain" description="HMA" evidence="16">
    <location>
        <begin position="14"/>
        <end position="80"/>
    </location>
</feature>
<evidence type="ECO:0000256" key="14">
    <source>
        <dbReference type="RuleBase" id="RU362081"/>
    </source>
</evidence>
<dbReference type="CDD" id="cd00371">
    <property type="entry name" value="HMA"/>
    <property type="match status" value="1"/>
</dbReference>
<dbReference type="Gene3D" id="3.40.50.1000">
    <property type="entry name" value="HAD superfamily/HAD-like"/>
    <property type="match status" value="1"/>
</dbReference>
<dbReference type="Gene3D" id="3.30.70.100">
    <property type="match status" value="1"/>
</dbReference>
<evidence type="ECO:0000256" key="7">
    <source>
        <dbReference type="ARBA" id="ARBA00022723"/>
    </source>
</evidence>
<keyword evidence="11 14" id="KW-1133">Transmembrane helix</keyword>
<dbReference type="SUPFAM" id="SSF81665">
    <property type="entry name" value="Calcium ATPase, transmembrane domain M"/>
    <property type="match status" value="1"/>
</dbReference>
<evidence type="ECO:0000256" key="9">
    <source>
        <dbReference type="ARBA" id="ARBA00022840"/>
    </source>
</evidence>
<dbReference type="RefSeq" id="WP_119361637.1">
    <property type="nucleotide sequence ID" value="NZ_JBHSXZ010000084.1"/>
</dbReference>
<dbReference type="SUPFAM" id="SSF56784">
    <property type="entry name" value="HAD-like"/>
    <property type="match status" value="1"/>
</dbReference>
<evidence type="ECO:0000256" key="10">
    <source>
        <dbReference type="ARBA" id="ARBA00022967"/>
    </source>
</evidence>